<dbReference type="PROSITE" id="PS50005">
    <property type="entry name" value="TPR"/>
    <property type="match status" value="4"/>
</dbReference>
<dbReference type="AlphaFoldDB" id="A0A6B2KWH3"/>
<dbReference type="PANTHER" id="PTHR19860">
    <property type="entry name" value="DDB1- AND CUL4-ASSOCIATED FACTOR 12-RELATED"/>
    <property type="match status" value="1"/>
</dbReference>
<keyword evidence="1" id="KW-0677">Repeat</keyword>
<feature type="repeat" description="TPR" evidence="2">
    <location>
        <begin position="888"/>
        <end position="921"/>
    </location>
</feature>
<dbReference type="Gene3D" id="3.40.50.300">
    <property type="entry name" value="P-loop containing nucleotide triphosphate hydrolases"/>
    <property type="match status" value="1"/>
</dbReference>
<dbReference type="SUPFAM" id="SSF52540">
    <property type="entry name" value="P-loop containing nucleoside triphosphate hydrolases"/>
    <property type="match status" value="1"/>
</dbReference>
<dbReference type="InterPro" id="IPR019734">
    <property type="entry name" value="TPR_rpt"/>
</dbReference>
<dbReference type="Gene3D" id="1.25.40.10">
    <property type="entry name" value="Tetratricopeptide repeat domain"/>
    <property type="match status" value="4"/>
</dbReference>
<dbReference type="Pfam" id="PF13424">
    <property type="entry name" value="TPR_12"/>
    <property type="match status" value="4"/>
</dbReference>
<dbReference type="InterPro" id="IPR051191">
    <property type="entry name" value="DCAF12"/>
</dbReference>
<dbReference type="InterPro" id="IPR011990">
    <property type="entry name" value="TPR-like_helical_dom_sf"/>
</dbReference>
<dbReference type="Pfam" id="PF13374">
    <property type="entry name" value="TPR_10"/>
    <property type="match status" value="2"/>
</dbReference>
<evidence type="ECO:0000256" key="1">
    <source>
        <dbReference type="ARBA" id="ARBA00022737"/>
    </source>
</evidence>
<accession>A0A6B2KWH3</accession>
<dbReference type="Pfam" id="PF13271">
    <property type="entry name" value="DUF4062"/>
    <property type="match status" value="1"/>
</dbReference>
<feature type="domain" description="DUF4062" evidence="4">
    <location>
        <begin position="2"/>
        <end position="84"/>
    </location>
</feature>
<dbReference type="Pfam" id="PF05729">
    <property type="entry name" value="NACHT"/>
    <property type="match status" value="1"/>
</dbReference>
<sequence length="1279" mass="146650">MSSTITDMHKEREYLLSRTFPELRTIAAERGIFFSWIDLRWGITDQQREEGKVIDLCLSEVDHSTYFVCMLGERYGWSKVPGKSDAVLDKTFNIASKKFPWISGYSDRSITELEILHATEHSKSIRRNLFLFRDSNSQWISTISPDEKQAYQSDGEVQLKKLNDLKNYIRSKKHPLIENYQSPQQFGQFVLENLRAAMDQDCPTLKSVLQSPIDVEKSHQVTYVKNRLPTYVKKVSAYQELSQYAFGDSPSSQPLVITGQSGIGKTSLMANWLYENQTNSNPQLLICSFFVGSGNYSIQDVCLWLIREIKEKFDIILPIPDEKYVVRDLGYWIQLASEKGKVVFLLDSIHKLDPSKQTSQEGDKAEKEIYKDWSWIPATLPNNFRFIITTIPNSEFSGASAARKFYKTLPLSPFSQEEKKSFVNLYLSRFGKSLNSNQMDTVVKASQTETPLFLRALVDLLQNSKFETIDSNLANFISAKNVADLYAKIFPVWEKDFNTPSHPKLVHDTLSFLTLSRKGLSEGDLYSLLKMSPLQIYEWQIFYSAILRENVVNLNGRLDFFHDFLKEAIKTRYLQKATDVKQYHNALAELFSQQALNRRKLEEYPYHLEKCGKKAELRSFLSNFDHFYFMYTGGSELRSDLYRYWYNFLGVKNAELGTLYFKLANEFIESHPPGDILGDRLRTLSEFFSGIGQYDPALKLLRVVLYTDENLYGQWHELVATDLYLMALVNYHKADYTEAHSKAQRAFEMKKSAMGEDHYTTAECLSLLGLIHKKEGNYAKALPYYTQSLKIIEQTYGENHAQMGEYLSNLGDLSRKTGDFDNAVKYYNRAQVLILASTGSNSLQYANIKNLIGLVHKKRGDYDAAEKAYLESIQITKKNYGTDHPKCSELVYNLADVYRKRGHYDDAMKLYQESMTIVKKIYGNNHPELAEILNDIGLVKKKQGHYDDAIAVYNEAIAILEKTFHTEEKTEDGVPHTHHKIGIYLVNLADAYRKQAQYMQAEETYKKAIAILEQTLGPDHFEVADALNSRAMVLKKKTFYDEAEPLYLRALDIIEKTFGINHPKYGLYLNNLADLERKRGKYHEAFRLYSRALGIIETALGSEHSETADILNNMGLIKVALEYPHDAIELFTRALEIVIKEFGNEHPKVGMYLNNMGEGYLSIKRPEISEKCFMESLVILTKTLGEKHVEVADVLANLAKLLASQETSKWPRALALYQRAIGIISSTFGEAHPKVVKWSELVKAIQKRNITPDPKFSEFLQTISKKPIPKGTLKVVLGL</sequence>
<dbReference type="InterPro" id="IPR007111">
    <property type="entry name" value="NACHT_NTPase"/>
</dbReference>
<feature type="repeat" description="TPR" evidence="2">
    <location>
        <begin position="930"/>
        <end position="963"/>
    </location>
</feature>
<protein>
    <submittedName>
        <fullName evidence="5">Uncharacterized protein</fullName>
    </submittedName>
</protein>
<name>A0A6B2KWH3_9EUKA</name>
<evidence type="ECO:0000259" key="4">
    <source>
        <dbReference type="Pfam" id="PF13271"/>
    </source>
</evidence>
<dbReference type="PANTHER" id="PTHR19860:SF40">
    <property type="entry name" value="WD40 REPEAT-CONTAINING PROTEIN"/>
    <property type="match status" value="1"/>
</dbReference>
<proteinExistence type="predicted"/>
<evidence type="ECO:0000256" key="2">
    <source>
        <dbReference type="PROSITE-ProRule" id="PRU00339"/>
    </source>
</evidence>
<dbReference type="GO" id="GO:0080008">
    <property type="term" value="C:Cul4-RING E3 ubiquitin ligase complex"/>
    <property type="evidence" value="ECO:0007669"/>
    <property type="project" value="TreeGrafter"/>
</dbReference>
<evidence type="ECO:0000313" key="5">
    <source>
        <dbReference type="EMBL" id="NDV29066.1"/>
    </source>
</evidence>
<evidence type="ECO:0000259" key="3">
    <source>
        <dbReference type="Pfam" id="PF05729"/>
    </source>
</evidence>
<reference evidence="5" key="1">
    <citation type="journal article" date="2020" name="J. Eukaryot. Microbiol.">
        <title>De novo Sequencing, Assembly and Annotation of the Transcriptome for the Free-Living Testate Amoeba Arcella intermedia.</title>
        <authorList>
            <person name="Ribeiro G.M."/>
            <person name="Porfirio-Sousa A.L."/>
            <person name="Maurer-Alcala X.X."/>
            <person name="Katz L.A."/>
            <person name="Lahr D.J.G."/>
        </authorList>
    </citation>
    <scope>NUCLEOTIDE SEQUENCE</scope>
</reference>
<feature type="domain" description="NACHT" evidence="3">
    <location>
        <begin position="254"/>
        <end position="428"/>
    </location>
</feature>
<dbReference type="SUPFAM" id="SSF48452">
    <property type="entry name" value="TPR-like"/>
    <property type="match status" value="4"/>
</dbReference>
<feature type="repeat" description="TPR" evidence="2">
    <location>
        <begin position="762"/>
        <end position="795"/>
    </location>
</feature>
<dbReference type="EMBL" id="GIBP01000097">
    <property type="protein sequence ID" value="NDV29066.1"/>
    <property type="molecule type" value="Transcribed_RNA"/>
</dbReference>
<keyword evidence="2" id="KW-0802">TPR repeat</keyword>
<dbReference type="InterPro" id="IPR027417">
    <property type="entry name" value="P-loop_NTPase"/>
</dbReference>
<dbReference type="SMART" id="SM00028">
    <property type="entry name" value="TPR"/>
    <property type="match status" value="11"/>
</dbReference>
<organism evidence="5">
    <name type="scientific">Arcella intermedia</name>
    <dbReference type="NCBI Taxonomy" id="1963864"/>
    <lineage>
        <taxon>Eukaryota</taxon>
        <taxon>Amoebozoa</taxon>
        <taxon>Tubulinea</taxon>
        <taxon>Elardia</taxon>
        <taxon>Arcellinida</taxon>
        <taxon>Sphaerothecina</taxon>
        <taxon>Arcellidae</taxon>
        <taxon>Arcella</taxon>
    </lineage>
</organism>
<dbReference type="InterPro" id="IPR025139">
    <property type="entry name" value="DUF4062"/>
</dbReference>
<feature type="repeat" description="TPR" evidence="2">
    <location>
        <begin position="846"/>
        <end position="879"/>
    </location>
</feature>